<name>A0A0E9N6P6_9BACT</name>
<protein>
    <recommendedName>
        <fullName evidence="2">UspA domain-containing protein</fullName>
    </recommendedName>
</protein>
<comment type="similarity">
    <text evidence="1">Belongs to the universal stress protein A family.</text>
</comment>
<dbReference type="PANTHER" id="PTHR46268">
    <property type="entry name" value="STRESS RESPONSE PROTEIN NHAX"/>
    <property type="match status" value="1"/>
</dbReference>
<dbReference type="Proteomes" id="UP000033121">
    <property type="component" value="Unassembled WGS sequence"/>
</dbReference>
<keyword evidence="4" id="KW-1185">Reference proteome</keyword>
<dbReference type="InterPro" id="IPR006016">
    <property type="entry name" value="UspA"/>
</dbReference>
<dbReference type="OrthoDB" id="9788959at2"/>
<dbReference type="Pfam" id="PF00582">
    <property type="entry name" value="Usp"/>
    <property type="match status" value="1"/>
</dbReference>
<dbReference type="InterPro" id="IPR006015">
    <property type="entry name" value="Universal_stress_UspA"/>
</dbReference>
<dbReference type="EMBL" id="BBWV01000004">
    <property type="protein sequence ID" value="GAO45020.1"/>
    <property type="molecule type" value="Genomic_DNA"/>
</dbReference>
<dbReference type="PRINTS" id="PR01438">
    <property type="entry name" value="UNVRSLSTRESS"/>
</dbReference>
<comment type="caution">
    <text evidence="3">The sequence shown here is derived from an EMBL/GenBank/DDBJ whole genome shotgun (WGS) entry which is preliminary data.</text>
</comment>
<evidence type="ECO:0000256" key="1">
    <source>
        <dbReference type="ARBA" id="ARBA00008791"/>
    </source>
</evidence>
<gene>
    <name evidence="3" type="ORF">FPE01S_04_02630</name>
</gene>
<dbReference type="PANTHER" id="PTHR46268:SF6">
    <property type="entry name" value="UNIVERSAL STRESS PROTEIN UP12"/>
    <property type="match status" value="1"/>
</dbReference>
<evidence type="ECO:0000313" key="4">
    <source>
        <dbReference type="Proteomes" id="UP000033121"/>
    </source>
</evidence>
<dbReference type="RefSeq" id="WP_046371001.1">
    <property type="nucleotide sequence ID" value="NZ_BBWV01000004.1"/>
</dbReference>
<dbReference type="Gene3D" id="3.40.50.12370">
    <property type="match status" value="1"/>
</dbReference>
<sequence>MKLILVATDFSEPSKNAAGYAAHLAKQNGADICLLHAYMLPTPVSEVPYVMVSVEEIQQENEKQAKLLAEQLEAITGSPVRTIVNIGMPADEVVYQAKELNADLIVTGMRGENSGIDKLIGSTTAAIMRKSHIPVLVIPAGVGYVAPSTITYATDFSYTMNMVCLNLLQEWVKRHADAKIKVIHVQKPNEVMTAEQVSGKVRLEQKISGLPHKFYVATNASVEAGLDSFLNDNPSQLLVMVAHRHSWWNRLVNGSHTREMAYRADIPLLVLQDKD</sequence>
<dbReference type="CDD" id="cd00293">
    <property type="entry name" value="USP-like"/>
    <property type="match status" value="1"/>
</dbReference>
<evidence type="ECO:0000259" key="2">
    <source>
        <dbReference type="Pfam" id="PF00582"/>
    </source>
</evidence>
<dbReference type="AlphaFoldDB" id="A0A0E9N6P6"/>
<organism evidence="3 4">
    <name type="scientific">Flavihumibacter petaseus NBRC 106054</name>
    <dbReference type="NCBI Taxonomy" id="1220578"/>
    <lineage>
        <taxon>Bacteria</taxon>
        <taxon>Pseudomonadati</taxon>
        <taxon>Bacteroidota</taxon>
        <taxon>Chitinophagia</taxon>
        <taxon>Chitinophagales</taxon>
        <taxon>Chitinophagaceae</taxon>
        <taxon>Flavihumibacter</taxon>
    </lineage>
</organism>
<reference evidence="3 4" key="1">
    <citation type="submission" date="2015-04" db="EMBL/GenBank/DDBJ databases">
        <title>Whole genome shotgun sequence of Flavihumibacter petaseus NBRC 106054.</title>
        <authorList>
            <person name="Miyazawa S."/>
            <person name="Hosoyama A."/>
            <person name="Hashimoto M."/>
            <person name="Noguchi M."/>
            <person name="Tsuchikane K."/>
            <person name="Ohji S."/>
            <person name="Yamazoe A."/>
            <person name="Ichikawa N."/>
            <person name="Kimura A."/>
            <person name="Fujita N."/>
        </authorList>
    </citation>
    <scope>NUCLEOTIDE SEQUENCE [LARGE SCALE GENOMIC DNA]</scope>
    <source>
        <strain evidence="3 4">NBRC 106054</strain>
    </source>
</reference>
<proteinExistence type="inferred from homology"/>
<evidence type="ECO:0000313" key="3">
    <source>
        <dbReference type="EMBL" id="GAO45020.1"/>
    </source>
</evidence>
<dbReference type="SUPFAM" id="SSF52402">
    <property type="entry name" value="Adenine nucleotide alpha hydrolases-like"/>
    <property type="match status" value="2"/>
</dbReference>
<dbReference type="STRING" id="1220578.FPE01S_04_02630"/>
<feature type="domain" description="UspA" evidence="2">
    <location>
        <begin position="2"/>
        <end position="139"/>
    </location>
</feature>
<accession>A0A0E9N6P6</accession>